<evidence type="ECO:0000256" key="10">
    <source>
        <dbReference type="ARBA" id="ARBA00023268"/>
    </source>
</evidence>
<keyword evidence="5 11" id="KW-0378">Hydrolase</keyword>
<comment type="caution">
    <text evidence="14">The sequence shown here is derived from an EMBL/GenBank/DDBJ whole genome shotgun (WGS) entry which is preliminary data.</text>
</comment>
<dbReference type="HAMAP" id="MF_01576">
    <property type="entry name" value="THF_DHG_CYH"/>
    <property type="match status" value="1"/>
</dbReference>
<dbReference type="InterPro" id="IPR046346">
    <property type="entry name" value="Aminoacid_DH-like_N_sf"/>
</dbReference>
<proteinExistence type="inferred from homology"/>
<feature type="domain" description="Tetrahydrofolate dehydrogenase/cyclohydrolase NAD(P)-binding" evidence="13">
    <location>
        <begin position="133"/>
        <end position="268"/>
    </location>
</feature>
<accession>A0A0G1N5E4</accession>
<evidence type="ECO:0000256" key="8">
    <source>
        <dbReference type="ARBA" id="ARBA00023102"/>
    </source>
</evidence>
<keyword evidence="6 11" id="KW-0521">NADP</keyword>
<dbReference type="Pfam" id="PF00763">
    <property type="entry name" value="THF_DHG_CYH"/>
    <property type="match status" value="1"/>
</dbReference>
<dbReference type="InterPro" id="IPR000672">
    <property type="entry name" value="THF_DH/CycHdrlase"/>
</dbReference>
<evidence type="ECO:0000313" key="15">
    <source>
        <dbReference type="Proteomes" id="UP000034922"/>
    </source>
</evidence>
<dbReference type="GO" id="GO:0004488">
    <property type="term" value="F:methylenetetrahydrofolate dehydrogenase (NADP+) activity"/>
    <property type="evidence" value="ECO:0007669"/>
    <property type="project" value="UniProtKB-UniRule"/>
</dbReference>
<feature type="domain" description="Tetrahydrofolate dehydrogenase/cyclohydrolase catalytic" evidence="12">
    <location>
        <begin position="6"/>
        <end position="121"/>
    </location>
</feature>
<evidence type="ECO:0000259" key="13">
    <source>
        <dbReference type="Pfam" id="PF02882"/>
    </source>
</evidence>
<evidence type="ECO:0000256" key="2">
    <source>
        <dbReference type="ARBA" id="ARBA00011738"/>
    </source>
</evidence>
<dbReference type="InterPro" id="IPR020630">
    <property type="entry name" value="THF_DH/CycHdrlase_cat_dom"/>
</dbReference>
<keyword evidence="4 11" id="KW-0658">Purine biosynthesis</keyword>
<dbReference type="InterPro" id="IPR020631">
    <property type="entry name" value="THF_DH/CycHdrlase_NAD-bd_dom"/>
</dbReference>
<evidence type="ECO:0000256" key="5">
    <source>
        <dbReference type="ARBA" id="ARBA00022801"/>
    </source>
</evidence>
<comment type="subunit">
    <text evidence="2 11">Homodimer.</text>
</comment>
<dbReference type="EMBL" id="LCLM01000054">
    <property type="protein sequence ID" value="KKU15764.1"/>
    <property type="molecule type" value="Genomic_DNA"/>
</dbReference>
<keyword evidence="8 11" id="KW-0368">Histidine biosynthesis</keyword>
<organism evidence="14 15">
    <name type="scientific">Candidatus Woesebacteria bacterium GW2011_GWC2_45_9</name>
    <dbReference type="NCBI Taxonomy" id="1618589"/>
    <lineage>
        <taxon>Bacteria</taxon>
        <taxon>Candidatus Woeseibacteriota</taxon>
    </lineage>
</organism>
<evidence type="ECO:0000256" key="3">
    <source>
        <dbReference type="ARBA" id="ARBA00022563"/>
    </source>
</evidence>
<dbReference type="EC" id="3.5.4.9" evidence="11"/>
<dbReference type="InterPro" id="IPR020867">
    <property type="entry name" value="THF_DH/CycHdrlase_CS"/>
</dbReference>
<name>A0A0G1N5E4_9BACT</name>
<gene>
    <name evidence="11" type="primary">folD</name>
    <name evidence="14" type="ORF">UX25_C0054G0008</name>
</gene>
<comment type="similarity">
    <text evidence="11">Belongs to the tetrahydrofolate dehydrogenase/cyclohydrolase family.</text>
</comment>
<keyword evidence="7 11" id="KW-0560">Oxidoreductase</keyword>
<dbReference type="InterPro" id="IPR036291">
    <property type="entry name" value="NAD(P)-bd_dom_sf"/>
</dbReference>
<dbReference type="UniPathway" id="UPA00193"/>
<dbReference type="GO" id="GO:0006164">
    <property type="term" value="P:purine nucleotide biosynthetic process"/>
    <property type="evidence" value="ECO:0007669"/>
    <property type="project" value="UniProtKB-KW"/>
</dbReference>
<dbReference type="STRING" id="1618589.UX25_C0054G0008"/>
<dbReference type="GO" id="GO:0004477">
    <property type="term" value="F:methenyltetrahydrofolate cyclohydrolase activity"/>
    <property type="evidence" value="ECO:0007669"/>
    <property type="project" value="UniProtKB-UniRule"/>
</dbReference>
<dbReference type="PATRIC" id="fig|1618589.3.peg.735"/>
<evidence type="ECO:0000256" key="6">
    <source>
        <dbReference type="ARBA" id="ARBA00022857"/>
    </source>
</evidence>
<keyword evidence="3 11" id="KW-0554">One-carbon metabolism</keyword>
<comment type="function">
    <text evidence="11">Catalyzes the oxidation of 5,10-methylenetetrahydrofolate to 5,10-methenyltetrahydrofolate and then the hydrolysis of 5,10-methenyltetrahydrofolate to 10-formyltetrahydrofolate.</text>
</comment>
<evidence type="ECO:0000313" key="14">
    <source>
        <dbReference type="EMBL" id="KKU15764.1"/>
    </source>
</evidence>
<dbReference type="Gene3D" id="3.40.50.720">
    <property type="entry name" value="NAD(P)-binding Rossmann-like Domain"/>
    <property type="match status" value="1"/>
</dbReference>
<comment type="pathway">
    <text evidence="1 11">One-carbon metabolism; tetrahydrofolate interconversion.</text>
</comment>
<dbReference type="Pfam" id="PF02882">
    <property type="entry name" value="THF_DHG_CYH_C"/>
    <property type="match status" value="1"/>
</dbReference>
<comment type="caution">
    <text evidence="11">Lacks conserved residue(s) required for the propagation of feature annotation.</text>
</comment>
<evidence type="ECO:0000256" key="7">
    <source>
        <dbReference type="ARBA" id="ARBA00023002"/>
    </source>
</evidence>
<dbReference type="GO" id="GO:0000105">
    <property type="term" value="P:L-histidine biosynthetic process"/>
    <property type="evidence" value="ECO:0007669"/>
    <property type="project" value="UniProtKB-KW"/>
</dbReference>
<keyword evidence="9 11" id="KW-0486">Methionine biosynthesis</keyword>
<evidence type="ECO:0000259" key="12">
    <source>
        <dbReference type="Pfam" id="PF00763"/>
    </source>
</evidence>
<keyword evidence="11" id="KW-0028">Amino-acid biosynthesis</keyword>
<sequence>MAIIFDGRAYAAQKESLLKLRVEKLKEKGKTPRLASILVGDNPASRLYVDLKKKAAEKIGVELDVYSLSHNSKTDEILKLIGRLNEDQEVDGMMIQLPLPGGLAKDKGRIISTIDNRKDVDGLRPDSPFLHPTSKAVVEILDRAKLMLGKKPRTVCVTGATGMVGRPLVTELKKKGYRVIECSSATKNLDEKTREADVLVSAIGKANLLKGDMVKDGAIVIDVGSPKGDVELAGVVKKVSFITPVPGGVGPVTIACLLENLVEACQEKKVDI</sequence>
<dbReference type="GO" id="GO:0005829">
    <property type="term" value="C:cytosol"/>
    <property type="evidence" value="ECO:0007669"/>
    <property type="project" value="TreeGrafter"/>
</dbReference>
<dbReference type="FunFam" id="3.40.50.10860:FF:000005">
    <property type="entry name" value="C-1-tetrahydrofolate synthase, cytoplasmic, putative"/>
    <property type="match status" value="1"/>
</dbReference>
<comment type="catalytic activity">
    <reaction evidence="11">
        <text>(6R)-5,10-methenyltetrahydrofolate + H2O = (6R)-10-formyltetrahydrofolate + H(+)</text>
        <dbReference type="Rhea" id="RHEA:23700"/>
        <dbReference type="ChEBI" id="CHEBI:15377"/>
        <dbReference type="ChEBI" id="CHEBI:15378"/>
        <dbReference type="ChEBI" id="CHEBI:57455"/>
        <dbReference type="ChEBI" id="CHEBI:195366"/>
        <dbReference type="EC" id="3.5.4.9"/>
    </reaction>
</comment>
<keyword evidence="10 11" id="KW-0511">Multifunctional enzyme</keyword>
<dbReference type="GO" id="GO:0035999">
    <property type="term" value="P:tetrahydrofolate interconversion"/>
    <property type="evidence" value="ECO:0007669"/>
    <property type="project" value="UniProtKB-UniRule"/>
</dbReference>
<dbReference type="PROSITE" id="PS00766">
    <property type="entry name" value="THF_DHG_CYH_1"/>
    <property type="match status" value="1"/>
</dbReference>
<dbReference type="GO" id="GO:0009086">
    <property type="term" value="P:methionine biosynthetic process"/>
    <property type="evidence" value="ECO:0007669"/>
    <property type="project" value="UniProtKB-KW"/>
</dbReference>
<reference evidence="14 15" key="1">
    <citation type="journal article" date="2015" name="Nature">
        <title>rRNA introns, odd ribosomes, and small enigmatic genomes across a large radiation of phyla.</title>
        <authorList>
            <person name="Brown C.T."/>
            <person name="Hug L.A."/>
            <person name="Thomas B.C."/>
            <person name="Sharon I."/>
            <person name="Castelle C.J."/>
            <person name="Singh A."/>
            <person name="Wilkins M.J."/>
            <person name="Williams K.H."/>
            <person name="Banfield J.F."/>
        </authorList>
    </citation>
    <scope>NUCLEOTIDE SEQUENCE [LARGE SCALE GENOMIC DNA]</scope>
</reference>
<dbReference type="SUPFAM" id="SSF51735">
    <property type="entry name" value="NAD(P)-binding Rossmann-fold domains"/>
    <property type="match status" value="1"/>
</dbReference>
<evidence type="ECO:0000256" key="9">
    <source>
        <dbReference type="ARBA" id="ARBA00023167"/>
    </source>
</evidence>
<dbReference type="EC" id="1.5.1.5" evidence="11"/>
<protein>
    <recommendedName>
        <fullName evidence="11">Bifunctional protein FolD</fullName>
    </recommendedName>
    <domain>
        <recommendedName>
            <fullName evidence="11">Methylenetetrahydrofolate dehydrogenase</fullName>
            <ecNumber evidence="11">1.5.1.5</ecNumber>
        </recommendedName>
    </domain>
    <domain>
        <recommendedName>
            <fullName evidence="11">Methenyltetrahydrofolate cyclohydrolase</fullName>
            <ecNumber evidence="11">3.5.4.9</ecNumber>
        </recommendedName>
    </domain>
</protein>
<comment type="catalytic activity">
    <reaction evidence="11">
        <text>(6R)-5,10-methylene-5,6,7,8-tetrahydrofolate + NADP(+) = (6R)-5,10-methenyltetrahydrofolate + NADPH</text>
        <dbReference type="Rhea" id="RHEA:22812"/>
        <dbReference type="ChEBI" id="CHEBI:15636"/>
        <dbReference type="ChEBI" id="CHEBI:57455"/>
        <dbReference type="ChEBI" id="CHEBI:57783"/>
        <dbReference type="ChEBI" id="CHEBI:58349"/>
        <dbReference type="EC" id="1.5.1.5"/>
    </reaction>
</comment>
<dbReference type="Gene3D" id="3.40.50.10860">
    <property type="entry name" value="Leucine Dehydrogenase, chain A, domain 1"/>
    <property type="match status" value="1"/>
</dbReference>
<dbReference type="PRINTS" id="PR00085">
    <property type="entry name" value="THFDHDRGNASE"/>
</dbReference>
<evidence type="ECO:0000256" key="4">
    <source>
        <dbReference type="ARBA" id="ARBA00022755"/>
    </source>
</evidence>
<dbReference type="PANTHER" id="PTHR48099:SF5">
    <property type="entry name" value="C-1-TETRAHYDROFOLATE SYNTHASE, CYTOPLASMIC"/>
    <property type="match status" value="1"/>
</dbReference>
<dbReference type="SUPFAM" id="SSF53223">
    <property type="entry name" value="Aminoacid dehydrogenase-like, N-terminal domain"/>
    <property type="match status" value="1"/>
</dbReference>
<evidence type="ECO:0000256" key="11">
    <source>
        <dbReference type="HAMAP-Rule" id="MF_01576"/>
    </source>
</evidence>
<dbReference type="Proteomes" id="UP000034922">
    <property type="component" value="Unassembled WGS sequence"/>
</dbReference>
<evidence type="ECO:0000256" key="1">
    <source>
        <dbReference type="ARBA" id="ARBA00004777"/>
    </source>
</evidence>
<dbReference type="PANTHER" id="PTHR48099">
    <property type="entry name" value="C-1-TETRAHYDROFOLATE SYNTHASE, CYTOPLASMIC-RELATED"/>
    <property type="match status" value="1"/>
</dbReference>
<dbReference type="AlphaFoldDB" id="A0A0G1N5E4"/>